<protein>
    <recommendedName>
        <fullName evidence="6">Probable membrane transporter protein</fullName>
    </recommendedName>
</protein>
<evidence type="ECO:0000313" key="7">
    <source>
        <dbReference type="EMBL" id="MBA2895583.1"/>
    </source>
</evidence>
<comment type="caution">
    <text evidence="7">The sequence shown here is derived from an EMBL/GenBank/DDBJ whole genome shotgun (WGS) entry which is preliminary data.</text>
</comment>
<feature type="transmembrane region" description="Helical" evidence="6">
    <location>
        <begin position="6"/>
        <end position="25"/>
    </location>
</feature>
<feature type="transmembrane region" description="Helical" evidence="6">
    <location>
        <begin position="263"/>
        <end position="279"/>
    </location>
</feature>
<feature type="transmembrane region" description="Helical" evidence="6">
    <location>
        <begin position="76"/>
        <end position="97"/>
    </location>
</feature>
<feature type="transmembrane region" description="Helical" evidence="6">
    <location>
        <begin position="148"/>
        <end position="177"/>
    </location>
</feature>
<dbReference type="EMBL" id="JACDUR010000007">
    <property type="protein sequence ID" value="MBA2895583.1"/>
    <property type="molecule type" value="Genomic_DNA"/>
</dbReference>
<feature type="transmembrane region" description="Helical" evidence="6">
    <location>
        <begin position="109"/>
        <end position="128"/>
    </location>
</feature>
<feature type="transmembrane region" description="Helical" evidence="6">
    <location>
        <begin position="214"/>
        <end position="232"/>
    </location>
</feature>
<dbReference type="Pfam" id="PF01925">
    <property type="entry name" value="TauE"/>
    <property type="match status" value="1"/>
</dbReference>
<comment type="subcellular location">
    <subcellularLocation>
        <location evidence="6">Cell membrane</location>
        <topology evidence="6">Multi-pass membrane protein</topology>
    </subcellularLocation>
    <subcellularLocation>
        <location evidence="1">Membrane</location>
        <topology evidence="1">Multi-pass membrane protein</topology>
    </subcellularLocation>
</comment>
<keyword evidence="3 6" id="KW-0812">Transmembrane</keyword>
<evidence type="ECO:0000256" key="2">
    <source>
        <dbReference type="ARBA" id="ARBA00009142"/>
    </source>
</evidence>
<sequence length="294" mass="29896">MDSLIDFPLVVGSFLVAIIVGLTGMGGGALMTPMMMLFFNVPPLAAVSSDLVTSALMKPVGGMVHLRRGTVNLRLVAWLCAGSVPTAFCGVFLIRAFGTGESVQQAVKVALGIALLLAVAGLIAKILIGDRGGSLDAQEISVRPIPTLLVGMVGGLVVGVSSVGSGSLIIVALLALYPALKANQLVGTDLVQAVPLVASAALGHLFFGDFKLDLTVSLLIGSIPGVYLGARVSAWAPSGIIRALLVYVLLASAMKLLGVGNTATLWILAAAVPVGVLVWKAGVAKKKREPAGVG</sequence>
<name>A0A7W0HTW9_9ACTN</name>
<proteinExistence type="inferred from homology"/>
<dbReference type="Proteomes" id="UP000530928">
    <property type="component" value="Unassembled WGS sequence"/>
</dbReference>
<accession>A0A7W0HTW9</accession>
<keyword evidence="5 6" id="KW-0472">Membrane</keyword>
<dbReference type="GO" id="GO:0005886">
    <property type="term" value="C:plasma membrane"/>
    <property type="evidence" value="ECO:0007669"/>
    <property type="project" value="UniProtKB-SubCell"/>
</dbReference>
<dbReference type="PANTHER" id="PTHR43701:SF2">
    <property type="entry name" value="MEMBRANE TRANSPORTER PROTEIN YJNA-RELATED"/>
    <property type="match status" value="1"/>
</dbReference>
<dbReference type="InterPro" id="IPR002781">
    <property type="entry name" value="TM_pro_TauE-like"/>
</dbReference>
<dbReference type="RefSeq" id="WP_181614307.1">
    <property type="nucleotide sequence ID" value="NZ_BAABAM010000011.1"/>
</dbReference>
<evidence type="ECO:0000256" key="4">
    <source>
        <dbReference type="ARBA" id="ARBA00022989"/>
    </source>
</evidence>
<organism evidence="7 8">
    <name type="scientific">Nonomuraea soli</name>
    <dbReference type="NCBI Taxonomy" id="1032476"/>
    <lineage>
        <taxon>Bacteria</taxon>
        <taxon>Bacillati</taxon>
        <taxon>Actinomycetota</taxon>
        <taxon>Actinomycetes</taxon>
        <taxon>Streptosporangiales</taxon>
        <taxon>Streptosporangiaceae</taxon>
        <taxon>Nonomuraea</taxon>
    </lineage>
</organism>
<feature type="transmembrane region" description="Helical" evidence="6">
    <location>
        <begin position="37"/>
        <end position="56"/>
    </location>
</feature>
<gene>
    <name evidence="7" type="ORF">HNR30_006969</name>
</gene>
<keyword evidence="4 6" id="KW-1133">Transmembrane helix</keyword>
<dbReference type="AlphaFoldDB" id="A0A7W0HTW9"/>
<evidence type="ECO:0000256" key="1">
    <source>
        <dbReference type="ARBA" id="ARBA00004141"/>
    </source>
</evidence>
<feature type="transmembrane region" description="Helical" evidence="6">
    <location>
        <begin position="189"/>
        <end position="208"/>
    </location>
</feature>
<dbReference type="PANTHER" id="PTHR43701">
    <property type="entry name" value="MEMBRANE TRANSPORTER PROTEIN MJ0441-RELATED"/>
    <property type="match status" value="1"/>
</dbReference>
<keyword evidence="6" id="KW-1003">Cell membrane</keyword>
<reference evidence="7 8" key="1">
    <citation type="submission" date="2020-07" db="EMBL/GenBank/DDBJ databases">
        <title>Genomic Encyclopedia of Type Strains, Phase IV (KMG-IV): sequencing the most valuable type-strain genomes for metagenomic binning, comparative biology and taxonomic classification.</title>
        <authorList>
            <person name="Goeker M."/>
        </authorList>
    </citation>
    <scope>NUCLEOTIDE SEQUENCE [LARGE SCALE GENOMIC DNA]</scope>
    <source>
        <strain evidence="7 8">DSM 45533</strain>
    </source>
</reference>
<comment type="similarity">
    <text evidence="2 6">Belongs to the 4-toluene sulfonate uptake permease (TSUP) (TC 2.A.102) family.</text>
</comment>
<evidence type="ECO:0000256" key="3">
    <source>
        <dbReference type="ARBA" id="ARBA00022692"/>
    </source>
</evidence>
<evidence type="ECO:0000256" key="6">
    <source>
        <dbReference type="RuleBase" id="RU363041"/>
    </source>
</evidence>
<evidence type="ECO:0000256" key="5">
    <source>
        <dbReference type="ARBA" id="ARBA00023136"/>
    </source>
</evidence>
<evidence type="ECO:0000313" key="8">
    <source>
        <dbReference type="Proteomes" id="UP000530928"/>
    </source>
</evidence>
<keyword evidence="8" id="KW-1185">Reference proteome</keyword>
<dbReference type="InterPro" id="IPR051598">
    <property type="entry name" value="TSUP/Inactive_protease-like"/>
</dbReference>